<dbReference type="AlphaFoldDB" id="A0AAE6YX70"/>
<dbReference type="PROSITE" id="PS51462">
    <property type="entry name" value="NUDIX"/>
    <property type="match status" value="1"/>
</dbReference>
<evidence type="ECO:0000313" key="6">
    <source>
        <dbReference type="EMBL" id="QYM93630.1"/>
    </source>
</evidence>
<reference evidence="5 7" key="1">
    <citation type="submission" date="2018-11" db="EMBL/GenBank/DDBJ databases">
        <title>Complete genome sequence of Dickeya zeae strain CE1 infecting Canna edulis Ker-Gawl. in China.</title>
        <authorList>
            <person name="Zhang J."/>
            <person name="Lin B."/>
            <person name="Shen H."/>
            <person name="Jiang S."/>
            <person name="Pu X."/>
            <person name="Sun D."/>
        </authorList>
    </citation>
    <scope>NUCLEOTIDE SEQUENCE [LARGE SCALE GENOMIC DNA]</scope>
    <source>
        <strain evidence="5 7">CE1</strain>
    </source>
</reference>
<evidence type="ECO:0000259" key="4">
    <source>
        <dbReference type="PROSITE" id="PS51462"/>
    </source>
</evidence>
<keyword evidence="8" id="KW-1185">Reference proteome</keyword>
<accession>A0AAE6YX70</accession>
<dbReference type="InterPro" id="IPR020476">
    <property type="entry name" value="Nudix_hydrolase"/>
</dbReference>
<reference evidence="6 8" key="2">
    <citation type="submission" date="2019-06" db="EMBL/GenBank/DDBJ databases">
        <title>Complete genome of Dickeya zeae PL65.</title>
        <authorList>
            <person name="Boluk G."/>
            <person name="Arif M."/>
        </authorList>
    </citation>
    <scope>NUCLEOTIDE SEQUENCE [LARGE SCALE GENOMIC DNA]</scope>
    <source>
        <strain evidence="6 8">PL65</strain>
    </source>
</reference>
<dbReference type="Proteomes" id="UP000500801">
    <property type="component" value="Chromosome"/>
</dbReference>
<dbReference type="EMBL" id="CP033622">
    <property type="protein sequence ID" value="QIZ49962.1"/>
    <property type="molecule type" value="Genomic_DNA"/>
</dbReference>
<organism evidence="5 7">
    <name type="scientific">Dickeya zeae</name>
    <dbReference type="NCBI Taxonomy" id="204042"/>
    <lineage>
        <taxon>Bacteria</taxon>
        <taxon>Pseudomonadati</taxon>
        <taxon>Pseudomonadota</taxon>
        <taxon>Gammaproteobacteria</taxon>
        <taxon>Enterobacterales</taxon>
        <taxon>Pectobacteriaceae</taxon>
        <taxon>Dickeya</taxon>
    </lineage>
</organism>
<comment type="similarity">
    <text evidence="3">Belongs to the Nudix hydrolase family.</text>
</comment>
<dbReference type="CDD" id="cd04690">
    <property type="entry name" value="NUDIX_Hydrolase"/>
    <property type="match status" value="1"/>
</dbReference>
<dbReference type="SUPFAM" id="SSF55811">
    <property type="entry name" value="Nudix"/>
    <property type="match status" value="1"/>
</dbReference>
<dbReference type="PRINTS" id="PR00502">
    <property type="entry name" value="NUDIXFAMILY"/>
</dbReference>
<evidence type="ECO:0000313" key="7">
    <source>
        <dbReference type="Proteomes" id="UP000500801"/>
    </source>
</evidence>
<gene>
    <name evidence="5" type="ORF">DWG24_03715</name>
    <name evidence="6" type="ORF">FGI21_18015</name>
</gene>
<dbReference type="PROSITE" id="PS00893">
    <property type="entry name" value="NUDIX_BOX"/>
    <property type="match status" value="1"/>
</dbReference>
<comment type="cofactor">
    <cofactor evidence="1">
        <name>Mg(2+)</name>
        <dbReference type="ChEBI" id="CHEBI:18420"/>
    </cofactor>
</comment>
<dbReference type="PANTHER" id="PTHR43046">
    <property type="entry name" value="GDP-MANNOSE MANNOSYL HYDROLASE"/>
    <property type="match status" value="1"/>
</dbReference>
<keyword evidence="2 3" id="KW-0378">Hydrolase</keyword>
<dbReference type="EMBL" id="CP040817">
    <property type="protein sequence ID" value="QYM93630.1"/>
    <property type="molecule type" value="Genomic_DNA"/>
</dbReference>
<dbReference type="Proteomes" id="UP000824976">
    <property type="component" value="Chromosome"/>
</dbReference>
<protein>
    <submittedName>
        <fullName evidence="5">NUDIX domain-containing protein</fullName>
    </submittedName>
</protein>
<dbReference type="InterPro" id="IPR015797">
    <property type="entry name" value="NUDIX_hydrolase-like_dom_sf"/>
</dbReference>
<dbReference type="PANTHER" id="PTHR43046:SF14">
    <property type="entry name" value="MUTT_NUDIX FAMILY PROTEIN"/>
    <property type="match status" value="1"/>
</dbReference>
<evidence type="ECO:0000256" key="2">
    <source>
        <dbReference type="ARBA" id="ARBA00022801"/>
    </source>
</evidence>
<evidence type="ECO:0000313" key="8">
    <source>
        <dbReference type="Proteomes" id="UP000824976"/>
    </source>
</evidence>
<evidence type="ECO:0000313" key="5">
    <source>
        <dbReference type="EMBL" id="QIZ49962.1"/>
    </source>
</evidence>
<dbReference type="GO" id="GO:0016787">
    <property type="term" value="F:hydrolase activity"/>
    <property type="evidence" value="ECO:0007669"/>
    <property type="project" value="UniProtKB-KW"/>
</dbReference>
<evidence type="ECO:0000256" key="3">
    <source>
        <dbReference type="RuleBase" id="RU003476"/>
    </source>
</evidence>
<dbReference type="Gene3D" id="3.90.79.10">
    <property type="entry name" value="Nucleoside Triphosphate Pyrophosphohydrolase"/>
    <property type="match status" value="1"/>
</dbReference>
<proteinExistence type="inferred from homology"/>
<sequence length="160" mass="18283">MKSTTRAIRFVLPPNTIRNMTNGIFLPPLISCCIPLIRRDIVIRCACLVHYLNNQLLVVKPRNKNVWYLPGGKIDDGENIRSALIRELQEELNIQLREEDITYLRSVIGPSHDYFDDTLLHCFTTTAASLDIQPNNEIEQARYIAYGDVEVAPLVSAFIR</sequence>
<dbReference type="Pfam" id="PF00293">
    <property type="entry name" value="NUDIX"/>
    <property type="match status" value="1"/>
</dbReference>
<feature type="domain" description="Nudix hydrolase" evidence="4">
    <location>
        <begin position="27"/>
        <end position="160"/>
    </location>
</feature>
<dbReference type="InterPro" id="IPR000086">
    <property type="entry name" value="NUDIX_hydrolase_dom"/>
</dbReference>
<evidence type="ECO:0000256" key="1">
    <source>
        <dbReference type="ARBA" id="ARBA00001946"/>
    </source>
</evidence>
<dbReference type="InterPro" id="IPR020084">
    <property type="entry name" value="NUDIX_hydrolase_CS"/>
</dbReference>
<name>A0AAE6YX70_9GAMM</name>